<dbReference type="Proteomes" id="UP000054053">
    <property type="component" value="Unassembled WGS sequence"/>
</dbReference>
<dbReference type="Pfam" id="PF06413">
    <property type="entry name" value="Neugrin"/>
    <property type="match status" value="1"/>
</dbReference>
<evidence type="ECO:0000256" key="4">
    <source>
        <dbReference type="ARBA" id="ARBA00013566"/>
    </source>
</evidence>
<protein>
    <recommendedName>
        <fullName evidence="4">Required for respiratory growth protein 9, mitochondrial</fullName>
    </recommendedName>
</protein>
<evidence type="ECO:0000256" key="1">
    <source>
        <dbReference type="ARBA" id="ARBA00003548"/>
    </source>
</evidence>
<name>A0A1B5KZH6_USTVR</name>
<evidence type="ECO:0000256" key="2">
    <source>
        <dbReference type="ARBA" id="ARBA00004173"/>
    </source>
</evidence>
<proteinExistence type="inferred from homology"/>
<organism evidence="7 8">
    <name type="scientific">Ustilaginoidea virens</name>
    <name type="common">Rice false smut fungus</name>
    <name type="synonym">Villosiclava virens</name>
    <dbReference type="NCBI Taxonomy" id="1159556"/>
    <lineage>
        <taxon>Eukaryota</taxon>
        <taxon>Fungi</taxon>
        <taxon>Dikarya</taxon>
        <taxon>Ascomycota</taxon>
        <taxon>Pezizomycotina</taxon>
        <taxon>Sordariomycetes</taxon>
        <taxon>Hypocreomycetidae</taxon>
        <taxon>Hypocreales</taxon>
        <taxon>Clavicipitaceae</taxon>
        <taxon>Ustilaginoidea</taxon>
    </lineage>
</organism>
<feature type="compositionally biased region" description="Basic and acidic residues" evidence="6">
    <location>
        <begin position="116"/>
        <end position="125"/>
    </location>
</feature>
<evidence type="ECO:0000256" key="6">
    <source>
        <dbReference type="SAM" id="MobiDB-lite"/>
    </source>
</evidence>
<evidence type="ECO:0000256" key="3">
    <source>
        <dbReference type="ARBA" id="ARBA00010895"/>
    </source>
</evidence>
<evidence type="ECO:0000313" key="8">
    <source>
        <dbReference type="Proteomes" id="UP000054053"/>
    </source>
</evidence>
<dbReference type="PANTHER" id="PTHR13475">
    <property type="entry name" value="NEUGRIN"/>
    <property type="match status" value="1"/>
</dbReference>
<dbReference type="GO" id="GO:0005634">
    <property type="term" value="C:nucleus"/>
    <property type="evidence" value="ECO:0007669"/>
    <property type="project" value="TreeGrafter"/>
</dbReference>
<evidence type="ECO:0000313" key="7">
    <source>
        <dbReference type="EMBL" id="GAO16518.1"/>
    </source>
</evidence>
<feature type="region of interest" description="Disordered" evidence="6">
    <location>
        <begin position="54"/>
        <end position="185"/>
    </location>
</feature>
<dbReference type="PANTHER" id="PTHR13475:SF3">
    <property type="entry name" value="NEUGRIN"/>
    <property type="match status" value="1"/>
</dbReference>
<feature type="region of interest" description="Disordered" evidence="6">
    <location>
        <begin position="304"/>
        <end position="333"/>
    </location>
</feature>
<gene>
    <name evidence="7" type="ORF">UVI_02023980</name>
</gene>
<evidence type="ECO:0000256" key="5">
    <source>
        <dbReference type="ARBA" id="ARBA00022946"/>
    </source>
</evidence>
<reference evidence="8" key="1">
    <citation type="journal article" date="2016" name="Genome Announc.">
        <title>Genome sequence of Ustilaginoidea virens IPU010, a rice pathogenic fungus causing false smut.</title>
        <authorList>
            <person name="Kumagai T."/>
            <person name="Ishii T."/>
            <person name="Terai G."/>
            <person name="Umemura M."/>
            <person name="Machida M."/>
            <person name="Asai K."/>
        </authorList>
    </citation>
    <scope>NUCLEOTIDE SEQUENCE [LARGE SCALE GENOMIC DNA]</scope>
    <source>
        <strain evidence="8">IPU010</strain>
    </source>
</reference>
<dbReference type="AlphaFoldDB" id="A0A1B5KZH6"/>
<feature type="compositionally biased region" description="Basic and acidic residues" evidence="6">
    <location>
        <begin position="304"/>
        <end position="326"/>
    </location>
</feature>
<dbReference type="EMBL" id="BBTG02000009">
    <property type="protein sequence ID" value="GAO16518.1"/>
    <property type="molecule type" value="Genomic_DNA"/>
</dbReference>
<feature type="compositionally biased region" description="Low complexity" evidence="6">
    <location>
        <begin position="132"/>
        <end position="152"/>
    </location>
</feature>
<comment type="similarity">
    <text evidence="3">Belongs to the RRG9 family.</text>
</comment>
<keyword evidence="5" id="KW-0809">Transit peptide</keyword>
<comment type="caution">
    <text evidence="7">The sequence shown here is derived from an EMBL/GenBank/DDBJ whole genome shotgun (WGS) entry which is preliminary data.</text>
</comment>
<dbReference type="InterPro" id="IPR010487">
    <property type="entry name" value="NGRN/Rrg9"/>
</dbReference>
<comment type="subcellular location">
    <subcellularLocation>
        <location evidence="2">Mitochondrion</location>
    </subcellularLocation>
</comment>
<accession>A0A1B5KZH6</accession>
<dbReference type="GO" id="GO:0005739">
    <property type="term" value="C:mitochondrion"/>
    <property type="evidence" value="ECO:0007669"/>
    <property type="project" value="UniProtKB-SubCell"/>
</dbReference>
<sequence>MTCACRRAPWKMFVRAVAQVHNLSPAGAVRATWTAAPAAARPPSAVAAVRRFGTTPTQRHEAASPAAAGNSQTGRDFAEHKDDDASSAQQAAPAVRADEQPAPPRRPRKTNNADDNDGHDHDHDVFVGATGSSSSAPCKKTAAPAAPAASTKRGTRPVESGPDDGLSSPRPQAKPAARKDWQAQKEAWKVQKEALKQKFPEGWRPRKRLSPDALAGIRALNAQFPEVYTTQALADKFEVSPEVIRRILKSKWTPSAEEEQDRQERWFRRGKQVWTMKAALGVKPPRRWRLEGVARDVEWHERRERAVERERQRDEDEKRAERERRASGKTRGW</sequence>
<feature type="compositionally biased region" description="Low complexity" evidence="6">
    <location>
        <begin position="86"/>
        <end position="95"/>
    </location>
</feature>
<comment type="function">
    <text evidence="1">Required for respiratory activity and maintenance and expression of the mitochondrial genome.</text>
</comment>